<reference evidence="6" key="1">
    <citation type="submission" date="2019-12" db="UniProtKB">
        <authorList>
            <consortium name="WormBaseParasite"/>
        </authorList>
    </citation>
    <scope>IDENTIFICATION</scope>
</reference>
<keyword evidence="1" id="KW-0173">Coenzyme A biosynthesis</keyword>
<accession>A0A5S6QKL9</accession>
<keyword evidence="5" id="KW-1185">Reference proteome</keyword>
<dbReference type="Pfam" id="PF02441">
    <property type="entry name" value="Flavoprotein"/>
    <property type="match status" value="1"/>
</dbReference>
<dbReference type="GO" id="GO:0010181">
    <property type="term" value="F:FMN binding"/>
    <property type="evidence" value="ECO:0007669"/>
    <property type="project" value="TreeGrafter"/>
</dbReference>
<proteinExistence type="inferred from homology"/>
<dbReference type="PANTHER" id="PTHR14359">
    <property type="entry name" value="HOMO-OLIGOMERIC FLAVIN CONTAINING CYS DECARBOXYLASE FAMILY"/>
    <property type="match status" value="1"/>
</dbReference>
<dbReference type="AlphaFoldDB" id="A0A5S6QKL9"/>
<protein>
    <submittedName>
        <fullName evidence="6">Flavoprotein domain-containing protein</fullName>
    </submittedName>
</protein>
<evidence type="ECO:0000313" key="6">
    <source>
        <dbReference type="WBParaSite" id="TMUE_2000007748.1"/>
    </source>
</evidence>
<name>A0A5S6QKL9_TRIMR</name>
<feature type="domain" description="Flavoprotein" evidence="4">
    <location>
        <begin position="43"/>
        <end position="218"/>
    </location>
</feature>
<dbReference type="InterPro" id="IPR036551">
    <property type="entry name" value="Flavin_trans-like"/>
</dbReference>
<organism evidence="5 6">
    <name type="scientific">Trichuris muris</name>
    <name type="common">Mouse whipworm</name>
    <dbReference type="NCBI Taxonomy" id="70415"/>
    <lineage>
        <taxon>Eukaryota</taxon>
        <taxon>Metazoa</taxon>
        <taxon>Ecdysozoa</taxon>
        <taxon>Nematoda</taxon>
        <taxon>Enoplea</taxon>
        <taxon>Dorylaimia</taxon>
        <taxon>Trichinellida</taxon>
        <taxon>Trichuridae</taxon>
        <taxon>Trichuris</taxon>
    </lineage>
</organism>
<evidence type="ECO:0000256" key="3">
    <source>
        <dbReference type="SAM" id="MobiDB-lite"/>
    </source>
</evidence>
<dbReference type="WBParaSite" id="TMUE_2000007748.1">
    <property type="protein sequence ID" value="TMUE_2000007748.1"/>
    <property type="gene ID" value="WBGene00294898"/>
</dbReference>
<dbReference type="PANTHER" id="PTHR14359:SF6">
    <property type="entry name" value="PHOSPHOPANTOTHENOYLCYSTEINE DECARBOXYLASE"/>
    <property type="match status" value="1"/>
</dbReference>
<evidence type="ECO:0000256" key="1">
    <source>
        <dbReference type="ARBA" id="ARBA00022993"/>
    </source>
</evidence>
<dbReference type="GO" id="GO:0071513">
    <property type="term" value="C:phosphopantothenoylcysteine decarboxylase complex"/>
    <property type="evidence" value="ECO:0007669"/>
    <property type="project" value="TreeGrafter"/>
</dbReference>
<dbReference type="SUPFAM" id="SSF52507">
    <property type="entry name" value="Homo-oligomeric flavin-containing Cys decarboxylases, HFCD"/>
    <property type="match status" value="1"/>
</dbReference>
<evidence type="ECO:0000313" key="5">
    <source>
        <dbReference type="Proteomes" id="UP000046395"/>
    </source>
</evidence>
<dbReference type="Gene3D" id="3.40.50.1950">
    <property type="entry name" value="Flavin prenyltransferase-like"/>
    <property type="match status" value="1"/>
</dbReference>
<sequence length="234" mass="25814">MAQSGSPDENGPVPKKPCSEKEASDRIAQEKLFSFRRTAGRFNLLIGCTGSVASIKVPEIIGKIKETCNDNSEKVEIRVVATEKSLNFFDSSKLSVPIYTDKEEWSCWKAIGDPVVHIELRRWADAMVLVPLDANSLAKIANGLCDNLLTSVVRAWDNGKPLYFCPAMNTYMWNSPIVYKQVDTLKSLLGFREIPCVEKKLACGDEGLGAMASVGMIVSIVHSLVRNYFAVYTG</sequence>
<evidence type="ECO:0000256" key="2">
    <source>
        <dbReference type="ARBA" id="ARBA00038350"/>
    </source>
</evidence>
<dbReference type="STRING" id="70415.A0A5S6QKL9"/>
<dbReference type="GO" id="GO:0004633">
    <property type="term" value="F:phosphopantothenoylcysteine decarboxylase activity"/>
    <property type="evidence" value="ECO:0007669"/>
    <property type="project" value="TreeGrafter"/>
</dbReference>
<dbReference type="Proteomes" id="UP000046395">
    <property type="component" value="Unassembled WGS sequence"/>
</dbReference>
<dbReference type="InterPro" id="IPR003382">
    <property type="entry name" value="Flavoprotein"/>
</dbReference>
<comment type="similarity">
    <text evidence="2">Belongs to the HFCD (homooligomeric flavin containing Cys decarboxylase) superfamily.</text>
</comment>
<dbReference type="GO" id="GO:0015937">
    <property type="term" value="P:coenzyme A biosynthetic process"/>
    <property type="evidence" value="ECO:0007669"/>
    <property type="project" value="UniProtKB-KW"/>
</dbReference>
<feature type="region of interest" description="Disordered" evidence="3">
    <location>
        <begin position="1"/>
        <end position="23"/>
    </location>
</feature>
<evidence type="ECO:0000259" key="4">
    <source>
        <dbReference type="Pfam" id="PF02441"/>
    </source>
</evidence>